<feature type="compositionally biased region" description="Basic and acidic residues" evidence="1">
    <location>
        <begin position="322"/>
        <end position="340"/>
    </location>
</feature>
<evidence type="ECO:0000313" key="2">
    <source>
        <dbReference type="EMBL" id="OWZ18289.1"/>
    </source>
</evidence>
<gene>
    <name evidence="2" type="ORF">PHMEG_0007641</name>
</gene>
<evidence type="ECO:0000313" key="3">
    <source>
        <dbReference type="Proteomes" id="UP000198211"/>
    </source>
</evidence>
<feature type="compositionally biased region" description="Polar residues" evidence="1">
    <location>
        <begin position="312"/>
        <end position="321"/>
    </location>
</feature>
<accession>A0A225WMB1</accession>
<evidence type="ECO:0000256" key="1">
    <source>
        <dbReference type="SAM" id="MobiDB-lite"/>
    </source>
</evidence>
<name>A0A225WMB1_9STRA</name>
<feature type="compositionally biased region" description="Basic and acidic residues" evidence="1">
    <location>
        <begin position="253"/>
        <end position="262"/>
    </location>
</feature>
<protein>
    <submittedName>
        <fullName evidence="2">Uncharacterized protein</fullName>
    </submittedName>
</protein>
<dbReference type="EMBL" id="NBNE01000610">
    <property type="protein sequence ID" value="OWZ18289.1"/>
    <property type="molecule type" value="Genomic_DNA"/>
</dbReference>
<sequence length="462" mass="50637">MTLSPESRNLEFVGLKHASQLTDFQYMKLVARADNQATVKVVGPNADTDGNSFSLPWEAFCHRIVSTEERLLWPGSYIAHPIAFIQTSQDGVDEWTYGVVSGYTIAVSETTLHVVCSQGVTRLLLLPTSSVIKVDALHYALQTGGGTNAPGLSATELLGQQNLLVAACQRRRTGLPKTVLSNLSLPYNGEELVPLVNPATLQLTRVRRENIVGYNPAAMSKRPANLYSDPVTLPRVTDSEKVAGRRRSVGQDTEIHADHDIDTESALLDSEDDVDDVRHMHRPLAKRARLVTATASYSSSSASSPDSSCSSEDNPIQGPSSHKSERGVVFHPSPTERRAHDTIVHRRHAGKSQHLDFIGFPPVLRGAYYFGFGLGLSIMHFRRAITTGEFATTECGVNMWDFPSKNTLPAPPKATGFSNLIRALSSVHKFAKYLYNKETKRFVGAARDFVIAYADNAPPDPR</sequence>
<feature type="compositionally biased region" description="Low complexity" evidence="1">
    <location>
        <begin position="297"/>
        <end position="311"/>
    </location>
</feature>
<feature type="region of interest" description="Disordered" evidence="1">
    <location>
        <begin position="237"/>
        <end position="267"/>
    </location>
</feature>
<keyword evidence="3" id="KW-1185">Reference proteome</keyword>
<proteinExistence type="predicted"/>
<feature type="region of interest" description="Disordered" evidence="1">
    <location>
        <begin position="297"/>
        <end position="340"/>
    </location>
</feature>
<organism evidence="2 3">
    <name type="scientific">Phytophthora megakarya</name>
    <dbReference type="NCBI Taxonomy" id="4795"/>
    <lineage>
        <taxon>Eukaryota</taxon>
        <taxon>Sar</taxon>
        <taxon>Stramenopiles</taxon>
        <taxon>Oomycota</taxon>
        <taxon>Peronosporomycetes</taxon>
        <taxon>Peronosporales</taxon>
        <taxon>Peronosporaceae</taxon>
        <taxon>Phytophthora</taxon>
    </lineage>
</organism>
<reference evidence="3" key="1">
    <citation type="submission" date="2017-03" db="EMBL/GenBank/DDBJ databases">
        <title>Phytopthora megakarya and P. palmivora, two closely related causual agents of cacao black pod achieved similar genome size and gene model numbers by different mechanisms.</title>
        <authorList>
            <person name="Ali S."/>
            <person name="Shao J."/>
            <person name="Larry D.J."/>
            <person name="Kronmiller B."/>
            <person name="Shen D."/>
            <person name="Strem M.D."/>
            <person name="Melnick R.L."/>
            <person name="Guiltinan M.J."/>
            <person name="Tyler B.M."/>
            <person name="Meinhardt L.W."/>
            <person name="Bailey B.A."/>
        </authorList>
    </citation>
    <scope>NUCLEOTIDE SEQUENCE [LARGE SCALE GENOMIC DNA]</scope>
    <source>
        <strain evidence="3">zdho120</strain>
    </source>
</reference>
<dbReference type="Proteomes" id="UP000198211">
    <property type="component" value="Unassembled WGS sequence"/>
</dbReference>
<dbReference type="AlphaFoldDB" id="A0A225WMB1"/>
<dbReference type="OrthoDB" id="126326at2759"/>
<comment type="caution">
    <text evidence="2">The sequence shown here is derived from an EMBL/GenBank/DDBJ whole genome shotgun (WGS) entry which is preliminary data.</text>
</comment>